<feature type="transmembrane region" description="Helical" evidence="1">
    <location>
        <begin position="44"/>
        <end position="62"/>
    </location>
</feature>
<name>A0A7W7D6C0_9ACTN</name>
<protein>
    <recommendedName>
        <fullName evidence="4">Peptidase M48 domain-containing protein</fullName>
    </recommendedName>
</protein>
<keyword evidence="1" id="KW-0812">Transmembrane</keyword>
<dbReference type="AlphaFoldDB" id="A0A7W7D6C0"/>
<comment type="caution">
    <text evidence="2">The sequence shown here is derived from an EMBL/GenBank/DDBJ whole genome shotgun (WGS) entry which is preliminary data.</text>
</comment>
<keyword evidence="3" id="KW-1185">Reference proteome</keyword>
<dbReference type="EMBL" id="JACHND010000001">
    <property type="protein sequence ID" value="MBB4701087.1"/>
    <property type="molecule type" value="Genomic_DNA"/>
</dbReference>
<keyword evidence="1" id="KW-1133">Transmembrane helix</keyword>
<proteinExistence type="predicted"/>
<evidence type="ECO:0000313" key="2">
    <source>
        <dbReference type="EMBL" id="MBB4701087.1"/>
    </source>
</evidence>
<accession>A0A7W7D6C0</accession>
<dbReference type="Proteomes" id="UP000542210">
    <property type="component" value="Unassembled WGS sequence"/>
</dbReference>
<evidence type="ECO:0000313" key="3">
    <source>
        <dbReference type="Proteomes" id="UP000542210"/>
    </source>
</evidence>
<feature type="transmembrane region" description="Helical" evidence="1">
    <location>
        <begin position="12"/>
        <end position="38"/>
    </location>
</feature>
<evidence type="ECO:0000256" key="1">
    <source>
        <dbReference type="SAM" id="Phobius"/>
    </source>
</evidence>
<dbReference type="RefSeq" id="WP_184879953.1">
    <property type="nucleotide sequence ID" value="NZ_BOOV01000046.1"/>
</dbReference>
<organism evidence="2 3">
    <name type="scientific">Sphaerisporangium siamense</name>
    <dbReference type="NCBI Taxonomy" id="795645"/>
    <lineage>
        <taxon>Bacteria</taxon>
        <taxon>Bacillati</taxon>
        <taxon>Actinomycetota</taxon>
        <taxon>Actinomycetes</taxon>
        <taxon>Streptosporangiales</taxon>
        <taxon>Streptosporangiaceae</taxon>
        <taxon>Sphaerisporangium</taxon>
    </lineage>
</organism>
<reference evidence="2 3" key="1">
    <citation type="submission" date="2020-08" db="EMBL/GenBank/DDBJ databases">
        <title>Sequencing the genomes of 1000 actinobacteria strains.</title>
        <authorList>
            <person name="Klenk H.-P."/>
        </authorList>
    </citation>
    <scope>NUCLEOTIDE SEQUENCE [LARGE SCALE GENOMIC DNA]</scope>
    <source>
        <strain evidence="2 3">DSM 45784</strain>
    </source>
</reference>
<evidence type="ECO:0008006" key="4">
    <source>
        <dbReference type="Google" id="ProtNLM"/>
    </source>
</evidence>
<keyword evidence="1" id="KW-0472">Membrane</keyword>
<gene>
    <name evidence="2" type="ORF">BJ982_002631</name>
</gene>
<sequence>MTERIAPVKVLKAGAALVLAVLVHSFTVTLLVAGGWIIARSPGFAAAWAAGGLLVAIGALLFPRPRGLPADAEVVEPSAAPELYGLARRVAGAVGTAAPVVVAVSDLAVGCAYARVGWRRRPALVVGLPLWLVLSARGRVVLLARTYAQREKDDLLVSGALWTLARWRESLMSGKPLARRGETHMYMATVLGAAAPRGGYEAAGTLGQVLGKLVGWPALLLEHALRGLVRPDGTGPEGTGADGTGSVATTAEVAWLERMVEGRRFVAPLQAAALRGASVAEIRRSPLVAEDDPGARAAGAPAASPLLAEAASGAIDGELSPHYARAMRSFGLIW</sequence>